<organism evidence="1 2">
    <name type="scientific">Sphingomonas rubra</name>
    <dbReference type="NCBI Taxonomy" id="634430"/>
    <lineage>
        <taxon>Bacteria</taxon>
        <taxon>Pseudomonadati</taxon>
        <taxon>Pseudomonadota</taxon>
        <taxon>Alphaproteobacteria</taxon>
        <taxon>Sphingomonadales</taxon>
        <taxon>Sphingomonadaceae</taxon>
        <taxon>Sphingomonas</taxon>
    </lineage>
</organism>
<sequence length="202" mass="20751">MGGIVGSVLGASSQKKAAKKAADATLQAQQKNQAFATDTYNKNTAMFQPQTSYGDAADRMIAGLLGTGGDTAASANAYQTFRDSTGYQTNLTEGLNAVTANNAARGTFQSGATAKALQDRGTQLNNQYLQQFLGNLTNQSNTGTGAKGAIAGQGTNLTSNIIQANNTSAEAIGQKAISQANIFNNMLKNVGNSLTSSFTGGF</sequence>
<gene>
    <name evidence="1" type="ORF">SAMN04488241_1215</name>
</gene>
<keyword evidence="2" id="KW-1185">Reference proteome</keyword>
<evidence type="ECO:0000313" key="1">
    <source>
        <dbReference type="EMBL" id="SFQ00551.1"/>
    </source>
</evidence>
<reference evidence="1 2" key="1">
    <citation type="submission" date="2016-10" db="EMBL/GenBank/DDBJ databases">
        <authorList>
            <person name="de Groot N.N."/>
        </authorList>
    </citation>
    <scope>NUCLEOTIDE SEQUENCE [LARGE SCALE GENOMIC DNA]</scope>
    <source>
        <strain evidence="1 2">CGMCC 1.9113</strain>
    </source>
</reference>
<dbReference type="Proteomes" id="UP000199586">
    <property type="component" value="Unassembled WGS sequence"/>
</dbReference>
<dbReference type="OrthoDB" id="9977474at2"/>
<evidence type="ECO:0008006" key="3">
    <source>
        <dbReference type="Google" id="ProtNLM"/>
    </source>
</evidence>
<dbReference type="STRING" id="634430.SAMN04488241_1215"/>
<protein>
    <recommendedName>
        <fullName evidence="3">DNA transfer protein</fullName>
    </recommendedName>
</protein>
<dbReference type="AlphaFoldDB" id="A0A1I5UZ88"/>
<name>A0A1I5UZ88_9SPHN</name>
<dbReference type="EMBL" id="FOXP01000021">
    <property type="protein sequence ID" value="SFQ00551.1"/>
    <property type="molecule type" value="Genomic_DNA"/>
</dbReference>
<evidence type="ECO:0000313" key="2">
    <source>
        <dbReference type="Proteomes" id="UP000199586"/>
    </source>
</evidence>
<dbReference type="RefSeq" id="WP_093334527.1">
    <property type="nucleotide sequence ID" value="NZ_FOXP01000021.1"/>
</dbReference>
<accession>A0A1I5UZ88</accession>
<proteinExistence type="predicted"/>